<dbReference type="Proteomes" id="UP001189429">
    <property type="component" value="Unassembled WGS sequence"/>
</dbReference>
<keyword evidence="3" id="KW-1185">Reference proteome</keyword>
<proteinExistence type="predicted"/>
<sequence>VLEGFSWHLPPANRPPDLDPDIRTWLFGDRDEQTRVLRREVQSLREQLGRRETGWAGEQPGSLAYGRGPAAAVADAPPMWQPSAHAPGYGPLPQAMPHAMPHAMPQLMPQAVPQTMPQMMPQVMPPMMPQVLPLGAADPMQAELQRGIVQQMQQMQQVLQSQLMDSLGTGGSRQQKEKEEEQRQEHEARILELEAQSERRQLELEARLKEAVQEAEAARRAIEAEQRERERVERDRADADVPTNVAWTVDTSDWPQPEAEEAEAVGSPAKAWETGRQRMLWSQRQAQLASAGPRRSAPASPPPSASVADVAAAAAARAPPSRLSQLASPRSPASPPRAGPRGPAMVLPLTASQGEYSTWVVRTEPPRPPPRRGASFAGTLPEAPRPASAA</sequence>
<reference evidence="2" key="1">
    <citation type="submission" date="2023-10" db="EMBL/GenBank/DDBJ databases">
        <authorList>
            <person name="Chen Y."/>
            <person name="Shah S."/>
            <person name="Dougan E. K."/>
            <person name="Thang M."/>
            <person name="Chan C."/>
        </authorList>
    </citation>
    <scope>NUCLEOTIDE SEQUENCE [LARGE SCALE GENOMIC DNA]</scope>
</reference>
<gene>
    <name evidence="2" type="ORF">PCOR1329_LOCUS81138</name>
</gene>
<protein>
    <submittedName>
        <fullName evidence="2">Uncharacterized protein</fullName>
    </submittedName>
</protein>
<feature type="region of interest" description="Disordered" evidence="1">
    <location>
        <begin position="165"/>
        <end position="191"/>
    </location>
</feature>
<accession>A0ABN9XZ38</accession>
<name>A0ABN9XZ38_9DINO</name>
<dbReference type="EMBL" id="CAUYUJ010021558">
    <property type="protein sequence ID" value="CAK0905422.1"/>
    <property type="molecule type" value="Genomic_DNA"/>
</dbReference>
<evidence type="ECO:0000313" key="3">
    <source>
        <dbReference type="Proteomes" id="UP001189429"/>
    </source>
</evidence>
<evidence type="ECO:0000256" key="1">
    <source>
        <dbReference type="SAM" id="MobiDB-lite"/>
    </source>
</evidence>
<comment type="caution">
    <text evidence="2">The sequence shown here is derived from an EMBL/GenBank/DDBJ whole genome shotgun (WGS) entry which is preliminary data.</text>
</comment>
<feature type="non-terminal residue" evidence="2">
    <location>
        <position position="1"/>
    </location>
</feature>
<feature type="non-terminal residue" evidence="2">
    <location>
        <position position="390"/>
    </location>
</feature>
<feature type="compositionally biased region" description="Basic and acidic residues" evidence="1">
    <location>
        <begin position="174"/>
        <end position="191"/>
    </location>
</feature>
<feature type="compositionally biased region" description="Low complexity" evidence="1">
    <location>
        <begin position="289"/>
        <end position="298"/>
    </location>
</feature>
<feature type="compositionally biased region" description="Low complexity" evidence="1">
    <location>
        <begin position="305"/>
        <end position="331"/>
    </location>
</feature>
<feature type="region of interest" description="Disordered" evidence="1">
    <location>
        <begin position="252"/>
        <end position="390"/>
    </location>
</feature>
<evidence type="ECO:0000313" key="2">
    <source>
        <dbReference type="EMBL" id="CAK0905422.1"/>
    </source>
</evidence>
<organism evidence="2 3">
    <name type="scientific">Prorocentrum cordatum</name>
    <dbReference type="NCBI Taxonomy" id="2364126"/>
    <lineage>
        <taxon>Eukaryota</taxon>
        <taxon>Sar</taxon>
        <taxon>Alveolata</taxon>
        <taxon>Dinophyceae</taxon>
        <taxon>Prorocentrales</taxon>
        <taxon>Prorocentraceae</taxon>
        <taxon>Prorocentrum</taxon>
    </lineage>
</organism>